<dbReference type="AlphaFoldDB" id="A0A2S4HAU9"/>
<gene>
    <name evidence="1" type="ORF">C0068_19240</name>
    <name evidence="2" type="ORF">D0911_16305</name>
</gene>
<organism evidence="1 3">
    <name type="scientific">Zhongshania marina</name>
    <dbReference type="NCBI Taxonomy" id="2304603"/>
    <lineage>
        <taxon>Bacteria</taxon>
        <taxon>Pseudomonadati</taxon>
        <taxon>Pseudomonadota</taxon>
        <taxon>Gammaproteobacteria</taxon>
        <taxon>Cellvibrionales</taxon>
        <taxon>Spongiibacteraceae</taxon>
        <taxon>Zhongshania</taxon>
    </lineage>
</organism>
<accession>A0A2S4HAU9</accession>
<evidence type="ECO:0000313" key="1">
    <source>
        <dbReference type="EMBL" id="POP51116.1"/>
    </source>
</evidence>
<comment type="caution">
    <text evidence="1">The sequence shown here is derived from an EMBL/GenBank/DDBJ whole genome shotgun (WGS) entry which is preliminary data.</text>
</comment>
<dbReference type="Proteomes" id="UP000237222">
    <property type="component" value="Unassembled WGS sequence"/>
</dbReference>
<reference evidence="1 3" key="1">
    <citation type="submission" date="2018-01" db="EMBL/GenBank/DDBJ databases">
        <authorList>
            <person name="Yu X.-D."/>
        </authorList>
    </citation>
    <scope>NUCLEOTIDE SEQUENCE [LARGE SCALE GENOMIC DNA]</scope>
    <source>
        <strain evidence="1 3">ZX-21</strain>
    </source>
</reference>
<name>A0A2S4HAU9_9GAMM</name>
<reference evidence="2 4" key="2">
    <citation type="submission" date="2018-10" db="EMBL/GenBank/DDBJ databases">
        <title>Draft genome sequence of Zhongshania sp. DSW25-10.</title>
        <authorList>
            <person name="Oh J."/>
        </authorList>
    </citation>
    <scope>NUCLEOTIDE SEQUENCE [LARGE SCALE GENOMIC DNA]</scope>
    <source>
        <strain evidence="2 4">DSW25-10</strain>
    </source>
</reference>
<dbReference type="EMBL" id="RHGB01000022">
    <property type="protein sequence ID" value="RNL59124.1"/>
    <property type="molecule type" value="Genomic_DNA"/>
</dbReference>
<evidence type="ECO:0000313" key="4">
    <source>
        <dbReference type="Proteomes" id="UP000274695"/>
    </source>
</evidence>
<keyword evidence="4" id="KW-1185">Reference proteome</keyword>
<dbReference type="OrthoDB" id="6214536at2"/>
<dbReference type="Pfam" id="PF11215">
    <property type="entry name" value="DUF3010"/>
    <property type="match status" value="1"/>
</dbReference>
<evidence type="ECO:0000313" key="3">
    <source>
        <dbReference type="Proteomes" id="UP000237222"/>
    </source>
</evidence>
<proteinExistence type="predicted"/>
<dbReference type="RefSeq" id="WP_103686080.1">
    <property type="nucleotide sequence ID" value="NZ_PQGG01000044.1"/>
</dbReference>
<protein>
    <submittedName>
        <fullName evidence="1">DUF3010 domain-containing protein</fullName>
    </submittedName>
    <submittedName>
        <fullName evidence="2">DUF3010 family protein</fullName>
    </submittedName>
</protein>
<dbReference type="InterPro" id="IPR021378">
    <property type="entry name" value="DUF3010"/>
</dbReference>
<dbReference type="Proteomes" id="UP000274695">
    <property type="component" value="Unassembled WGS sequence"/>
</dbReference>
<dbReference type="EMBL" id="PQGG01000044">
    <property type="protein sequence ID" value="POP51116.1"/>
    <property type="molecule type" value="Genomic_DNA"/>
</dbReference>
<evidence type="ECO:0000313" key="2">
    <source>
        <dbReference type="EMBL" id="RNL59124.1"/>
    </source>
</evidence>
<sequence length="142" mass="15566">MRICGVELTGNDAVICLLNLEGQQFNIPDCRVRKLSLPKEHSRDDLKQFQTAFAQLMRDYKVDKVAIKGRLPKGKFAGGAVSFKLEAAIQLLADIEVILLSSSQAKAALADNPLHIPFADTELKGFQEAAFITAYVAHHSNA</sequence>